<proteinExistence type="inferred from homology"/>
<evidence type="ECO:0000256" key="9">
    <source>
        <dbReference type="PIRNR" id="PIRNR003128"/>
    </source>
</evidence>
<evidence type="ECO:0000259" key="10">
    <source>
        <dbReference type="Pfam" id="PF02463"/>
    </source>
</evidence>
<dbReference type="Proteomes" id="UP001216907">
    <property type="component" value="Unassembled WGS sequence"/>
</dbReference>
<feature type="domain" description="RecF/RecN/SMC N-terminal" evidence="10">
    <location>
        <begin position="1"/>
        <end position="515"/>
    </location>
</feature>
<evidence type="ECO:0000256" key="3">
    <source>
        <dbReference type="ARBA" id="ARBA00021315"/>
    </source>
</evidence>
<reference evidence="11 12" key="1">
    <citation type="submission" date="2023-03" db="EMBL/GenBank/DDBJ databases">
        <title>Paludisphaera mucosa sp. nov. a novel planctomycete from northern fen.</title>
        <authorList>
            <person name="Ivanova A."/>
        </authorList>
    </citation>
    <scope>NUCLEOTIDE SEQUENCE [LARGE SCALE GENOMIC DNA]</scope>
    <source>
        <strain evidence="11 12">Pla2</strain>
    </source>
</reference>
<dbReference type="InterPro" id="IPR004604">
    <property type="entry name" value="DNA_recomb/repair_RecN"/>
</dbReference>
<comment type="function">
    <text evidence="1 9">May be involved in recombinational repair of damaged DNA.</text>
</comment>
<dbReference type="PANTHER" id="PTHR11059">
    <property type="entry name" value="DNA REPAIR PROTEIN RECN"/>
    <property type="match status" value="1"/>
</dbReference>
<dbReference type="EMBL" id="JARRAG010000002">
    <property type="protein sequence ID" value="MDG3006727.1"/>
    <property type="molecule type" value="Genomic_DNA"/>
</dbReference>
<gene>
    <name evidence="11" type="primary">recN</name>
    <name evidence="11" type="ORF">PZE19_23405</name>
</gene>
<organism evidence="11 12">
    <name type="scientific">Paludisphaera mucosa</name>
    <dbReference type="NCBI Taxonomy" id="3030827"/>
    <lineage>
        <taxon>Bacteria</taxon>
        <taxon>Pseudomonadati</taxon>
        <taxon>Planctomycetota</taxon>
        <taxon>Planctomycetia</taxon>
        <taxon>Isosphaerales</taxon>
        <taxon>Isosphaeraceae</taxon>
        <taxon>Paludisphaera</taxon>
    </lineage>
</organism>
<keyword evidence="7 9" id="KW-0234">DNA repair</keyword>
<evidence type="ECO:0000313" key="12">
    <source>
        <dbReference type="Proteomes" id="UP001216907"/>
    </source>
</evidence>
<keyword evidence="12" id="KW-1185">Reference proteome</keyword>
<evidence type="ECO:0000256" key="7">
    <source>
        <dbReference type="ARBA" id="ARBA00023204"/>
    </source>
</evidence>
<accession>A0ABT6FGM6</accession>
<dbReference type="InterPro" id="IPR027417">
    <property type="entry name" value="P-loop_NTPase"/>
</dbReference>
<keyword evidence="5 9" id="KW-0227">DNA damage</keyword>
<dbReference type="Gene3D" id="3.40.50.300">
    <property type="entry name" value="P-loop containing nucleotide triphosphate hydrolases"/>
    <property type="match status" value="2"/>
</dbReference>
<dbReference type="SUPFAM" id="SSF52540">
    <property type="entry name" value="P-loop containing nucleoside triphosphate hydrolases"/>
    <property type="match status" value="1"/>
</dbReference>
<dbReference type="InterPro" id="IPR003395">
    <property type="entry name" value="RecF/RecN/SMC_N"/>
</dbReference>
<evidence type="ECO:0000313" key="11">
    <source>
        <dbReference type="EMBL" id="MDG3006727.1"/>
    </source>
</evidence>
<protein>
    <recommendedName>
        <fullName evidence="3 9">DNA repair protein RecN</fullName>
    </recommendedName>
    <alternativeName>
        <fullName evidence="8 9">Recombination protein N</fullName>
    </alternativeName>
</protein>
<dbReference type="Pfam" id="PF02463">
    <property type="entry name" value="SMC_N"/>
    <property type="match status" value="1"/>
</dbReference>
<keyword evidence="6" id="KW-0067">ATP-binding</keyword>
<dbReference type="NCBIfam" id="TIGR00634">
    <property type="entry name" value="recN"/>
    <property type="match status" value="1"/>
</dbReference>
<dbReference type="RefSeq" id="WP_277863020.1">
    <property type="nucleotide sequence ID" value="NZ_JARRAG010000002.1"/>
</dbReference>
<evidence type="ECO:0000256" key="1">
    <source>
        <dbReference type="ARBA" id="ARBA00003618"/>
    </source>
</evidence>
<dbReference type="PIRSF" id="PIRSF003128">
    <property type="entry name" value="RecN"/>
    <property type="match status" value="1"/>
</dbReference>
<evidence type="ECO:0000256" key="6">
    <source>
        <dbReference type="ARBA" id="ARBA00022840"/>
    </source>
</evidence>
<name>A0ABT6FGM6_9BACT</name>
<evidence type="ECO:0000256" key="2">
    <source>
        <dbReference type="ARBA" id="ARBA00009441"/>
    </source>
</evidence>
<keyword evidence="4" id="KW-0547">Nucleotide-binding</keyword>
<comment type="similarity">
    <text evidence="2 9">Belongs to the RecN family.</text>
</comment>
<comment type="caution">
    <text evidence="11">The sequence shown here is derived from an EMBL/GenBank/DDBJ whole genome shotgun (WGS) entry which is preliminary data.</text>
</comment>
<evidence type="ECO:0000256" key="5">
    <source>
        <dbReference type="ARBA" id="ARBA00022763"/>
    </source>
</evidence>
<evidence type="ECO:0000256" key="8">
    <source>
        <dbReference type="ARBA" id="ARBA00033408"/>
    </source>
</evidence>
<dbReference type="CDD" id="cd03241">
    <property type="entry name" value="ABC_RecN"/>
    <property type="match status" value="1"/>
</dbReference>
<sequence>MLRELSVQNLATIEDVQIELEDGFCVWSGETGAGKSLLLSALGLVLGGKASAELVRAGKPEARAGAVFEIESPTLRVELEEILGNALDDGTLIINRRVSAQGRSAAQVNGMPVTIATLQKLAERLIDLHGQFENRALVDPDRQRGLLDAFGGLEELHLTYSEARAKHDGLRRSRQALIDATQARQRERSLLEFERDELAAADPKAGEHEELVQESHILANAEALRTAAVDGHRLLYEADRSAQEILCRVARSLEPLAKDVPELADAAACLERLADETREIAYTLRDLGKDWDDDPERLEDVETRLALYRKLSNHFHCKPDELAALRAEVEAKLAAIDRAETDLKEFDKPLGEAWSTLKRAAAALSEGRRKTAKDFGKAIQARLKCLGMDRAKLSVDVESRDLGDDPTVASPPESGADRVEMIFLANPGEVPQPLRKIASGGELSRVTLAAKAVLAAVDSVPTLVFDEIDTGVGGRLGSALGKTLADLARHHQVVCVTHLPQMASYARKQWVIRKQVDRGRTRTTIAPLAETERVAELAAMLRGDSAVESTRREAREMLREAREAVGVS</sequence>
<dbReference type="PANTHER" id="PTHR11059:SF0">
    <property type="entry name" value="DNA REPAIR PROTEIN RECN"/>
    <property type="match status" value="1"/>
</dbReference>
<evidence type="ECO:0000256" key="4">
    <source>
        <dbReference type="ARBA" id="ARBA00022741"/>
    </source>
</evidence>